<dbReference type="PANTHER" id="PTHR43179">
    <property type="entry name" value="RHAMNOSYLTRANSFERASE WBBL"/>
    <property type="match status" value="1"/>
</dbReference>
<name>A0A2M6P1R4_9BACT</name>
<gene>
    <name evidence="1" type="ORF">COU30_01320</name>
</gene>
<proteinExistence type="predicted"/>
<evidence type="ECO:0000313" key="1">
    <source>
        <dbReference type="EMBL" id="PIR77637.1"/>
    </source>
</evidence>
<feature type="non-terminal residue" evidence="1">
    <location>
        <position position="1"/>
    </location>
</feature>
<dbReference type="Gene3D" id="3.90.550.10">
    <property type="entry name" value="Spore Coat Polysaccharide Biosynthesis Protein SpsA, Chain A"/>
    <property type="match status" value="1"/>
</dbReference>
<dbReference type="AlphaFoldDB" id="A0A2M6P1R4"/>
<dbReference type="PANTHER" id="PTHR43179:SF7">
    <property type="entry name" value="RHAMNOSYLTRANSFERASE WBBL"/>
    <property type="match status" value="1"/>
</dbReference>
<evidence type="ECO:0000313" key="2">
    <source>
        <dbReference type="Proteomes" id="UP000228528"/>
    </source>
</evidence>
<dbReference type="SUPFAM" id="SSF53448">
    <property type="entry name" value="Nucleotide-diphospho-sugar transferases"/>
    <property type="match status" value="1"/>
</dbReference>
<dbReference type="InterPro" id="IPR029044">
    <property type="entry name" value="Nucleotide-diphossugar_trans"/>
</dbReference>
<reference evidence="2" key="1">
    <citation type="submission" date="2017-09" db="EMBL/GenBank/DDBJ databases">
        <title>Depth-based differentiation of microbial function through sediment-hosted aquifers and enrichment of novel symbionts in the deep terrestrial subsurface.</title>
        <authorList>
            <person name="Probst A.J."/>
            <person name="Ladd B."/>
            <person name="Jarett J.K."/>
            <person name="Geller-Mcgrath D.E."/>
            <person name="Sieber C.M.K."/>
            <person name="Emerson J.B."/>
            <person name="Anantharaman K."/>
            <person name="Thomas B.C."/>
            <person name="Malmstrom R."/>
            <person name="Stieglmeier M."/>
            <person name="Klingl A."/>
            <person name="Woyke T."/>
            <person name="Ryan C.M."/>
            <person name="Banfield J.F."/>
        </authorList>
    </citation>
    <scope>NUCLEOTIDE SEQUENCE [LARGE SCALE GENOMIC DNA]</scope>
</reference>
<accession>A0A2M6P1R4</accession>
<dbReference type="Proteomes" id="UP000228528">
    <property type="component" value="Unassembled WGS sequence"/>
</dbReference>
<dbReference type="EMBL" id="PFBW01000058">
    <property type="protein sequence ID" value="PIR77637.1"/>
    <property type="molecule type" value="Genomic_DNA"/>
</dbReference>
<sequence>AMFVRGTAYKEIGGFDDRFFMYFEDIDWSLRMWEAHWPVYYTHDIVLTHIHGKGSAKVPGVINALLKNKLARIHFKSWLQYMWKWRGNNKYYKIRP</sequence>
<comment type="caution">
    <text evidence="1">The sequence shown here is derived from an EMBL/GenBank/DDBJ whole genome shotgun (WGS) entry which is preliminary data.</text>
</comment>
<protein>
    <recommendedName>
        <fullName evidence="3">Glycosyltransferase family 2 protein</fullName>
    </recommendedName>
</protein>
<organism evidence="1 2">
    <name type="scientific">Candidatus Magasanikbacteria bacterium CG10_big_fil_rev_8_21_14_0_10_38_6</name>
    <dbReference type="NCBI Taxonomy" id="1974647"/>
    <lineage>
        <taxon>Bacteria</taxon>
        <taxon>Candidatus Magasanikiibacteriota</taxon>
    </lineage>
</organism>
<evidence type="ECO:0008006" key="3">
    <source>
        <dbReference type="Google" id="ProtNLM"/>
    </source>
</evidence>